<dbReference type="AlphaFoldDB" id="A0A1H8A771"/>
<evidence type="ECO:0000313" key="2">
    <source>
        <dbReference type="EMBL" id="SEM66451.1"/>
    </source>
</evidence>
<gene>
    <name evidence="2" type="ORF">SAMN04488011_10140</name>
</gene>
<feature type="chain" id="PRO_5011743320" evidence="1">
    <location>
        <begin position="20"/>
        <end position="160"/>
    </location>
</feature>
<name>A0A1H8A771_9RHOB</name>
<evidence type="ECO:0000313" key="3">
    <source>
        <dbReference type="Proteomes" id="UP000199372"/>
    </source>
</evidence>
<feature type="signal peptide" evidence="1">
    <location>
        <begin position="1"/>
        <end position="19"/>
    </location>
</feature>
<organism evidence="2 3">
    <name type="scientific">Palleronia pelagia</name>
    <dbReference type="NCBI Taxonomy" id="387096"/>
    <lineage>
        <taxon>Bacteria</taxon>
        <taxon>Pseudomonadati</taxon>
        <taxon>Pseudomonadota</taxon>
        <taxon>Alphaproteobacteria</taxon>
        <taxon>Rhodobacterales</taxon>
        <taxon>Roseobacteraceae</taxon>
        <taxon>Palleronia</taxon>
    </lineage>
</organism>
<dbReference type="OrthoDB" id="7868687at2"/>
<dbReference type="RefSeq" id="WP_091842904.1">
    <property type="nucleotide sequence ID" value="NZ_FOCM01000001.1"/>
</dbReference>
<keyword evidence="1" id="KW-0732">Signal</keyword>
<dbReference type="EMBL" id="FOCM01000001">
    <property type="protein sequence ID" value="SEM66451.1"/>
    <property type="molecule type" value="Genomic_DNA"/>
</dbReference>
<reference evidence="3" key="1">
    <citation type="submission" date="2016-10" db="EMBL/GenBank/DDBJ databases">
        <authorList>
            <person name="Varghese N."/>
            <person name="Submissions S."/>
        </authorList>
    </citation>
    <scope>NUCLEOTIDE SEQUENCE [LARGE SCALE GENOMIC DNA]</scope>
    <source>
        <strain evidence="3">DSM 26893</strain>
    </source>
</reference>
<accession>A0A1H8A771</accession>
<proteinExistence type="predicted"/>
<dbReference type="Proteomes" id="UP000199372">
    <property type="component" value="Unassembled WGS sequence"/>
</dbReference>
<sequence>MRGICIAALACGLPMAAAAEQTEEALFAVLAERGCSVGPQEVADTFGPEGFTPEFVRETLTGLLLDGTATEDAMGRLSVPPSLCPPEGTAMTPKDQLVAEFARNDCTLDARQVPDITAKTGLAEAQLQAIIQPLYDSGAVSVVGRRAILTDRLCRAAAIN</sequence>
<evidence type="ECO:0000256" key="1">
    <source>
        <dbReference type="SAM" id="SignalP"/>
    </source>
</evidence>
<keyword evidence="3" id="KW-1185">Reference proteome</keyword>
<protein>
    <submittedName>
        <fullName evidence="2">Uncharacterized protein</fullName>
    </submittedName>
</protein>